<keyword evidence="2" id="KW-1185">Reference proteome</keyword>
<dbReference type="SUPFAM" id="SSF117396">
    <property type="entry name" value="TM1631-like"/>
    <property type="match status" value="1"/>
</dbReference>
<accession>A0ABY1PTR7</accession>
<gene>
    <name evidence="1" type="ORF">SAMN06295970_101529</name>
</gene>
<sequence>MPDLFSQASKVTTTAPSDILVGCAGWSLSSAVAPQFPGEGSHLERYARVLPAVEINSSFYRPHRPATYARWRDSVPPAFRFSVKLPKEITHVRRLHGIEQEVEDFLDGASNLGDRFGCLLVQLPPSLALDATAASALFSRLRERLDVAIACEARHQTWFGKEAAELLARHKVARVEADPQVAVEPAPALYEDVVYVRLHGSPVIYHSDYPRDYLEENAARLIEHHRLGRQVWCIFDNTASGAAVPNALATKALVSA</sequence>
<evidence type="ECO:0000313" key="1">
    <source>
        <dbReference type="EMBL" id="SMP45553.1"/>
    </source>
</evidence>
<organism evidence="1 2">
    <name type="scientific">Noviherbaspirillum suwonense</name>
    <dbReference type="NCBI Taxonomy" id="1224511"/>
    <lineage>
        <taxon>Bacteria</taxon>
        <taxon>Pseudomonadati</taxon>
        <taxon>Pseudomonadota</taxon>
        <taxon>Betaproteobacteria</taxon>
        <taxon>Burkholderiales</taxon>
        <taxon>Oxalobacteraceae</taxon>
        <taxon>Noviherbaspirillum</taxon>
    </lineage>
</organism>
<protein>
    <submittedName>
        <fullName evidence="1">Uncharacterized conserved protein YecE, DUF72 family</fullName>
    </submittedName>
</protein>
<comment type="caution">
    <text evidence="1">The sequence shown here is derived from an EMBL/GenBank/DDBJ whole genome shotgun (WGS) entry which is preliminary data.</text>
</comment>
<reference evidence="1 2" key="1">
    <citation type="submission" date="2017-05" db="EMBL/GenBank/DDBJ databases">
        <authorList>
            <person name="Varghese N."/>
            <person name="Submissions S."/>
        </authorList>
    </citation>
    <scope>NUCLEOTIDE SEQUENCE [LARGE SCALE GENOMIC DNA]</scope>
    <source>
        <strain evidence="1 2">DSM 26001</strain>
    </source>
</reference>
<dbReference type="Proteomes" id="UP001158049">
    <property type="component" value="Unassembled WGS sequence"/>
</dbReference>
<name>A0ABY1PTR7_9BURK</name>
<dbReference type="Pfam" id="PF01904">
    <property type="entry name" value="DUF72"/>
    <property type="match status" value="1"/>
</dbReference>
<evidence type="ECO:0000313" key="2">
    <source>
        <dbReference type="Proteomes" id="UP001158049"/>
    </source>
</evidence>
<dbReference type="PANTHER" id="PTHR30348:SF14">
    <property type="entry name" value="BLR8050 PROTEIN"/>
    <property type="match status" value="1"/>
</dbReference>
<dbReference type="InterPro" id="IPR002763">
    <property type="entry name" value="DUF72"/>
</dbReference>
<dbReference type="Gene3D" id="3.20.20.410">
    <property type="entry name" value="Protein of unknown function UPF0759"/>
    <property type="match status" value="1"/>
</dbReference>
<dbReference type="PANTHER" id="PTHR30348">
    <property type="entry name" value="UNCHARACTERIZED PROTEIN YECE"/>
    <property type="match status" value="1"/>
</dbReference>
<proteinExistence type="predicted"/>
<dbReference type="InterPro" id="IPR036520">
    <property type="entry name" value="UPF0759_sf"/>
</dbReference>
<dbReference type="EMBL" id="FXUL01000001">
    <property type="protein sequence ID" value="SMP45553.1"/>
    <property type="molecule type" value="Genomic_DNA"/>
</dbReference>